<reference evidence="2 3" key="1">
    <citation type="submission" date="2015-07" db="EMBL/GenBank/DDBJ databases">
        <title>Genome analysis of myxobacterium Chondromyces crocatus Cm c5 reveals a high potential for natural compound synthesis and the genetic basis for the loss of fruiting body formation.</title>
        <authorList>
            <person name="Zaburannyi N."/>
            <person name="Bunk B."/>
            <person name="Maier J."/>
            <person name="Overmann J."/>
            <person name="Mueller R."/>
        </authorList>
    </citation>
    <scope>NUCLEOTIDE SEQUENCE [LARGE SCALE GENOMIC DNA]</scope>
    <source>
        <strain evidence="2 3">Cm c5</strain>
    </source>
</reference>
<proteinExistence type="predicted"/>
<dbReference type="Gene3D" id="1.25.40.10">
    <property type="entry name" value="Tetratricopeptide repeat domain"/>
    <property type="match status" value="3"/>
</dbReference>
<keyword evidence="3" id="KW-1185">Reference proteome</keyword>
<protein>
    <recommendedName>
        <fullName evidence="4">Tetratricopeptide repeat protein</fullName>
    </recommendedName>
</protein>
<evidence type="ECO:0000313" key="2">
    <source>
        <dbReference type="EMBL" id="AKT43218.1"/>
    </source>
</evidence>
<dbReference type="RefSeq" id="WP_245678048.1">
    <property type="nucleotide sequence ID" value="NZ_CP012159.1"/>
</dbReference>
<sequence>MDLRATPLFGAQTPALQTPGVPTSAQGSATPRAVRKAAPPLPPPTAQQVADLTRLEKQVEAYEQAANAYRDNITRLIKQHYEVRRQRIITALDNEIAIERKALREAREEAIRRLEAFIQRYTGPNAQPEASPDAMFRLAALYEERIRTDSDASEDLGVGLLPAIALYKRIIGEFPAYRELAGVYYYLGHALNDSERLPEAQQVWRSLVCHNKFPYPTAPDPRDPRRDTVAPLPQDHDADYWTGWEARHPTPIGAVKPAPQGQRRPTGTPGEEPETPQIEDEVVYKNLYSDSCQPIAQKVPLGDEPRYVPEVWWQIGDYHFDEIDAAGGPFNFNRAEAAYRQSVKYKKPPVHGVARYKLAWTYFKQQRYETSVRSFIELLRYNDEQEKLSGDPGADFRAEAYTYIASALTYTDFVGPGATEPFVPRNDVLDLESDPGVAEQKLRIAIQRVQDPSLVPQKEKWSVAIYRALMQEFKELAQFRNMMEVGELILAKWPLDRDAPVVQNQIADVYEMLAAQSREGTAERAQNAAKALDARTKLAQYVGKTGWTEANKDDPEALQTAERLVRGGLRRAAADHTNSGSALAQRASGIGDKEERDKLLERALGEYRMAAQGWEGYLSQDENSPDAYESRYWLADASHMVVVLQVEMDRSPSAADVEAARRTGIAVRDSNEDDRFLQQAAYMVVDTAHQQLVDQYKRYQHSGGQEGIEERDKVKTVGEGEKLQVVKETVPKPILDAISAREEYIQRVPPALDAPKNMDLYAFQAGDFYFLYGQFDEARRRLEPIYNEQCGKTEWGYRAWERLTTMSNLESNVEMSRKLAEAALAKSCAVNEEQRLKQEQIARPTISRGYYLDAARAFDKAEKMPDGPERVKAWRETAALYQVALEKAPARDEAPEAAMNGAYSYKQVGDYDQAIAMYSLFIREYGSEQNLSLLEKGDASASPPKPSDPKRYEERVKYLKQAYDALSAAYVLFFNYRSAAETFETIAKKDRFEQEDRRAAARNAVLLYANAGDRDRVDAARATFLELKPDPAQRADIDFLVASTELRGWDERGPDEGGNRAARMKALVAMESYFNIYRVNAAATPYLVQAAYHTAKLRRAAGEPQARDWCRNTVNAFIAFRRSVDGKVKGTIQSDMAAECAYTTIDEKLRQSFDYETGHHRYEGVIDKVKKSFEGDLAKANDIYFKELQEVITTFQSRTWSVAARARQGSLYDSCRTGLYNARPPGLKLYNDREEKLLKAAETSNREDLQEVADALRQRRREEWRAARERSLNDADQAMVKFYAEAVVWSRAWNIRNAAVDHALQRLAFFTDILGDAKIREWTSGIMDPESQSPFDYKDGVFLRSRPGILPSLMPDGLPEPAPVIP</sequence>
<dbReference type="EMBL" id="CP012159">
    <property type="protein sequence ID" value="AKT43218.1"/>
    <property type="molecule type" value="Genomic_DNA"/>
</dbReference>
<accession>A0A0K1ERI1</accession>
<dbReference type="SUPFAM" id="SSF48452">
    <property type="entry name" value="TPR-like"/>
    <property type="match status" value="2"/>
</dbReference>
<gene>
    <name evidence="2" type="ORF">CMC5_074490</name>
</gene>
<feature type="region of interest" description="Disordered" evidence="1">
    <location>
        <begin position="250"/>
        <end position="277"/>
    </location>
</feature>
<dbReference type="STRING" id="52.CMC5_074490"/>
<evidence type="ECO:0000256" key="1">
    <source>
        <dbReference type="SAM" id="MobiDB-lite"/>
    </source>
</evidence>
<dbReference type="Proteomes" id="UP000067626">
    <property type="component" value="Chromosome"/>
</dbReference>
<feature type="region of interest" description="Disordered" evidence="1">
    <location>
        <begin position="1"/>
        <end position="46"/>
    </location>
</feature>
<name>A0A0K1ERI1_CHOCO</name>
<evidence type="ECO:0008006" key="4">
    <source>
        <dbReference type="Google" id="ProtNLM"/>
    </source>
</evidence>
<organism evidence="2 3">
    <name type="scientific">Chondromyces crocatus</name>
    <dbReference type="NCBI Taxonomy" id="52"/>
    <lineage>
        <taxon>Bacteria</taxon>
        <taxon>Pseudomonadati</taxon>
        <taxon>Myxococcota</taxon>
        <taxon>Polyangia</taxon>
        <taxon>Polyangiales</taxon>
        <taxon>Polyangiaceae</taxon>
        <taxon>Chondromyces</taxon>
    </lineage>
</organism>
<evidence type="ECO:0000313" key="3">
    <source>
        <dbReference type="Proteomes" id="UP000067626"/>
    </source>
</evidence>
<dbReference type="InterPro" id="IPR011990">
    <property type="entry name" value="TPR-like_helical_dom_sf"/>
</dbReference>
<feature type="compositionally biased region" description="Polar residues" evidence="1">
    <location>
        <begin position="14"/>
        <end position="29"/>
    </location>
</feature>
<dbReference type="KEGG" id="ccro:CMC5_074490"/>